<protein>
    <submittedName>
        <fullName evidence="4">Bis(5'-adenosyl)-triphosphatase</fullName>
    </submittedName>
</protein>
<organism evidence="4 5">
    <name type="scientific">Candidatus Coxiella mudrowiae</name>
    <dbReference type="NCBI Taxonomy" id="2054173"/>
    <lineage>
        <taxon>Bacteria</taxon>
        <taxon>Pseudomonadati</taxon>
        <taxon>Pseudomonadota</taxon>
        <taxon>Gammaproteobacteria</taxon>
        <taxon>Legionellales</taxon>
        <taxon>Coxiellaceae</taxon>
        <taxon>Coxiella</taxon>
    </lineage>
</organism>
<evidence type="ECO:0000259" key="3">
    <source>
        <dbReference type="PROSITE" id="PS51462"/>
    </source>
</evidence>
<dbReference type="SUPFAM" id="SSF55811">
    <property type="entry name" value="Nudix"/>
    <property type="match status" value="1"/>
</dbReference>
<dbReference type="PROSITE" id="PS00893">
    <property type="entry name" value="NUDIX_BOX"/>
    <property type="match status" value="1"/>
</dbReference>
<dbReference type="Proteomes" id="UP000063965">
    <property type="component" value="Chromosome"/>
</dbReference>
<dbReference type="NCBIfam" id="NF008736">
    <property type="entry name" value="PRK11762.1"/>
    <property type="match status" value="1"/>
</dbReference>
<feature type="domain" description="Nudix hydrolase" evidence="3">
    <location>
        <begin position="39"/>
        <end position="173"/>
    </location>
</feature>
<dbReference type="PANTHER" id="PTHR11839:SF12">
    <property type="entry name" value="ADP COMPOUNDS HYDROLASE NUDE"/>
    <property type="match status" value="1"/>
</dbReference>
<name>A0ABM5UUG3_9COXI</name>
<evidence type="ECO:0000313" key="4">
    <source>
        <dbReference type="EMBL" id="AKQ33601.1"/>
    </source>
</evidence>
<dbReference type="PANTHER" id="PTHR11839">
    <property type="entry name" value="UDP/ADP-SUGAR PYROPHOSPHATASE"/>
    <property type="match status" value="1"/>
</dbReference>
<dbReference type="InterPro" id="IPR015797">
    <property type="entry name" value="NUDIX_hydrolase-like_dom_sf"/>
</dbReference>
<reference evidence="4 5" key="1">
    <citation type="journal article" date="2015" name="Genome Biol. Evol.">
        <title>Distinctive Genome Reduction Rates Revealed by Genomic Analyses of Two Coxiella-Like Endosymbionts in Ticks.</title>
        <authorList>
            <person name="Gottlieb Y."/>
            <person name="Lalzar I."/>
            <person name="Klasson L."/>
        </authorList>
    </citation>
    <scope>NUCLEOTIDE SEQUENCE [LARGE SCALE GENOMIC DNA]</scope>
    <source>
        <strain evidence="4 5">CRt</strain>
    </source>
</reference>
<dbReference type="RefSeq" id="WP_048875200.1">
    <property type="nucleotide sequence ID" value="NZ_CP011126.1"/>
</dbReference>
<proteinExistence type="predicted"/>
<comment type="cofactor">
    <cofactor evidence="1">
        <name>Mg(2+)</name>
        <dbReference type="ChEBI" id="CHEBI:18420"/>
    </cofactor>
</comment>
<accession>A0ABM5UUG3</accession>
<sequence>MSKKPSIIDKTVIARSRLFEIEELHLRFSNREERYFERIRGRGCGAVMIIPLLDSETILLVREYSMGVNDYVLGFPKGSVEKGEELLLTAERELKEEVGYGSRNMSIIACFSASPGYLDSMMHIILATDLYPEAIHGDEPEPLEVIPWKLSRRNELLVHPEFHEARSVAALFLLEHSQHG</sequence>
<evidence type="ECO:0000313" key="5">
    <source>
        <dbReference type="Proteomes" id="UP000063965"/>
    </source>
</evidence>
<gene>
    <name evidence="4" type="ORF">CleRT_08030</name>
</gene>
<dbReference type="PROSITE" id="PS51462">
    <property type="entry name" value="NUDIX"/>
    <property type="match status" value="1"/>
</dbReference>
<evidence type="ECO:0000256" key="1">
    <source>
        <dbReference type="ARBA" id="ARBA00001946"/>
    </source>
</evidence>
<dbReference type="Gene3D" id="3.90.79.10">
    <property type="entry name" value="Nucleoside Triphosphate Pyrophosphohydrolase"/>
    <property type="match status" value="1"/>
</dbReference>
<keyword evidence="5" id="KW-1185">Reference proteome</keyword>
<dbReference type="EMBL" id="CP011126">
    <property type="protein sequence ID" value="AKQ33601.1"/>
    <property type="molecule type" value="Genomic_DNA"/>
</dbReference>
<dbReference type="Pfam" id="PF00293">
    <property type="entry name" value="NUDIX"/>
    <property type="match status" value="1"/>
</dbReference>
<dbReference type="InterPro" id="IPR020084">
    <property type="entry name" value="NUDIX_hydrolase_CS"/>
</dbReference>
<evidence type="ECO:0000256" key="2">
    <source>
        <dbReference type="ARBA" id="ARBA00022801"/>
    </source>
</evidence>
<keyword evidence="2" id="KW-0378">Hydrolase</keyword>
<dbReference type="InterPro" id="IPR000086">
    <property type="entry name" value="NUDIX_hydrolase_dom"/>
</dbReference>